<evidence type="ECO:0000256" key="1">
    <source>
        <dbReference type="ARBA" id="ARBA00004370"/>
    </source>
</evidence>
<keyword evidence="10" id="KW-1185">Reference proteome</keyword>
<evidence type="ECO:0000313" key="9">
    <source>
        <dbReference type="EMBL" id="TWI73248.1"/>
    </source>
</evidence>
<feature type="transmembrane region" description="Helical" evidence="8">
    <location>
        <begin position="148"/>
        <end position="167"/>
    </location>
</feature>
<evidence type="ECO:0000256" key="8">
    <source>
        <dbReference type="SAM" id="Phobius"/>
    </source>
</evidence>
<dbReference type="PANTHER" id="PTHR11058">
    <property type="entry name" value="NADH-UBIQUINONE OXIDOREDUCTASE CHAIN 3"/>
    <property type="match status" value="1"/>
</dbReference>
<keyword evidence="3" id="KW-0813">Transport</keyword>
<dbReference type="Gene3D" id="1.20.58.1610">
    <property type="entry name" value="NADH:ubiquinone/plastoquinone oxidoreductase, chain 3"/>
    <property type="match status" value="1"/>
</dbReference>
<keyword evidence="7" id="KW-0520">NAD</keyword>
<evidence type="ECO:0000256" key="3">
    <source>
        <dbReference type="ARBA" id="ARBA00022448"/>
    </source>
</evidence>
<dbReference type="GO" id="GO:0048038">
    <property type="term" value="F:quinone binding"/>
    <property type="evidence" value="ECO:0007669"/>
    <property type="project" value="UniProtKB-KW"/>
</dbReference>
<keyword evidence="7" id="KW-0874">Quinone</keyword>
<dbReference type="EC" id="7.1.1.-" evidence="7"/>
<evidence type="ECO:0000256" key="4">
    <source>
        <dbReference type="ARBA" id="ARBA00022692"/>
    </source>
</evidence>
<sequence length="179" mass="20501">MKFYKGDRFLRRQIFDSGLKIDSAGVPGYFVAVLMSDYRPEAQGVFGMLIEEESLIEYMYIMLFLGVGFAVAFAPFVAAWMLAPRRKNTGSHESNYECGIEPYGKAWDFRYGVAYYLYALIFLAFDVDILFLFPVATAFHEAEPLRAIVEFVIFVGILSLAIVYAWVKGVFNWQRKNNS</sequence>
<keyword evidence="4 7" id="KW-0812">Transmembrane</keyword>
<proteinExistence type="inferred from homology"/>
<keyword evidence="6 8" id="KW-0472">Membrane</keyword>
<gene>
    <name evidence="9" type="ORF">LZ24_01336</name>
</gene>
<dbReference type="InterPro" id="IPR000440">
    <property type="entry name" value="NADH_UbQ/plastoQ_OxRdtase_su3"/>
</dbReference>
<accession>A0A562RW74</accession>
<comment type="similarity">
    <text evidence="2 7">Belongs to the complex I subunit 3 family.</text>
</comment>
<evidence type="ECO:0000256" key="6">
    <source>
        <dbReference type="ARBA" id="ARBA00023136"/>
    </source>
</evidence>
<dbReference type="Proteomes" id="UP000318307">
    <property type="component" value="Unassembled WGS sequence"/>
</dbReference>
<name>A0A562RW74_9BACT</name>
<dbReference type="Pfam" id="PF00507">
    <property type="entry name" value="Oxidored_q4"/>
    <property type="match status" value="1"/>
</dbReference>
<comment type="function">
    <text evidence="7">NDH-1 shuttles electrons from NADH, via FMN and iron-sulfur (Fe-S) centers, to quinones in the respiratory chain.</text>
</comment>
<keyword evidence="5 8" id="KW-1133">Transmembrane helix</keyword>
<evidence type="ECO:0000256" key="7">
    <source>
        <dbReference type="RuleBase" id="RU003639"/>
    </source>
</evidence>
<evidence type="ECO:0000256" key="2">
    <source>
        <dbReference type="ARBA" id="ARBA00008472"/>
    </source>
</evidence>
<dbReference type="GO" id="GO:0008137">
    <property type="term" value="F:NADH dehydrogenase (ubiquinone) activity"/>
    <property type="evidence" value="ECO:0007669"/>
    <property type="project" value="InterPro"/>
</dbReference>
<dbReference type="EMBL" id="VLLC01000008">
    <property type="protein sequence ID" value="TWI73248.1"/>
    <property type="molecule type" value="Genomic_DNA"/>
</dbReference>
<feature type="transmembrane region" description="Helical" evidence="8">
    <location>
        <begin position="115"/>
        <end position="136"/>
    </location>
</feature>
<reference evidence="9 10" key="1">
    <citation type="submission" date="2019-07" db="EMBL/GenBank/DDBJ databases">
        <title>Genome sequencing of 100 strains of the haloalkaliphilic chemolithoautotrophic sulfur-oxidizing bacterium Thioalkalivibrio.</title>
        <authorList>
            <person name="Muyzer G."/>
        </authorList>
    </citation>
    <scope>NUCLEOTIDE SEQUENCE [LARGE SCALE GENOMIC DNA]</scope>
    <source>
        <strain evidence="9 10">ASO4-4</strain>
    </source>
</reference>
<evidence type="ECO:0000313" key="10">
    <source>
        <dbReference type="Proteomes" id="UP000318307"/>
    </source>
</evidence>
<comment type="caution">
    <text evidence="9">The sequence shown here is derived from an EMBL/GenBank/DDBJ whole genome shotgun (WGS) entry which is preliminary data.</text>
</comment>
<dbReference type="GO" id="GO:0005886">
    <property type="term" value="C:plasma membrane"/>
    <property type="evidence" value="ECO:0007669"/>
    <property type="project" value="UniProtKB-SubCell"/>
</dbReference>
<dbReference type="AlphaFoldDB" id="A0A562RW74"/>
<feature type="transmembrane region" description="Helical" evidence="8">
    <location>
        <begin position="58"/>
        <end position="83"/>
    </location>
</feature>
<comment type="subcellular location">
    <subcellularLocation>
        <location evidence="7">Cell membrane</location>
        <topology evidence="7">Multi-pass membrane protein</topology>
    </subcellularLocation>
    <subcellularLocation>
        <location evidence="1">Membrane</location>
    </subcellularLocation>
</comment>
<dbReference type="PANTHER" id="PTHR11058:SF9">
    <property type="entry name" value="NADH-UBIQUINONE OXIDOREDUCTASE CHAIN 3"/>
    <property type="match status" value="1"/>
</dbReference>
<dbReference type="GO" id="GO:0030964">
    <property type="term" value="C:NADH dehydrogenase complex"/>
    <property type="evidence" value="ECO:0007669"/>
    <property type="project" value="TreeGrafter"/>
</dbReference>
<organism evidence="9 10">
    <name type="scientific">Desulfobotulus alkaliphilus</name>
    <dbReference type="NCBI Taxonomy" id="622671"/>
    <lineage>
        <taxon>Bacteria</taxon>
        <taxon>Pseudomonadati</taxon>
        <taxon>Thermodesulfobacteriota</taxon>
        <taxon>Desulfobacteria</taxon>
        <taxon>Desulfobacterales</taxon>
        <taxon>Desulfobacteraceae</taxon>
        <taxon>Desulfobotulus</taxon>
    </lineage>
</organism>
<comment type="catalytic activity">
    <reaction evidence="7">
        <text>a quinone + NADH + 5 H(+)(in) = a quinol + NAD(+) + 4 H(+)(out)</text>
        <dbReference type="Rhea" id="RHEA:57888"/>
        <dbReference type="ChEBI" id="CHEBI:15378"/>
        <dbReference type="ChEBI" id="CHEBI:24646"/>
        <dbReference type="ChEBI" id="CHEBI:57540"/>
        <dbReference type="ChEBI" id="CHEBI:57945"/>
        <dbReference type="ChEBI" id="CHEBI:132124"/>
    </reaction>
</comment>
<dbReference type="InterPro" id="IPR038430">
    <property type="entry name" value="NDAH_ubi_oxred_su3_sf"/>
</dbReference>
<protein>
    <recommendedName>
        <fullName evidence="7">NADH-quinone oxidoreductase subunit</fullName>
        <ecNumber evidence="7">7.1.1.-</ecNumber>
    </recommendedName>
</protein>
<evidence type="ECO:0000256" key="5">
    <source>
        <dbReference type="ARBA" id="ARBA00022989"/>
    </source>
</evidence>